<organism evidence="3 4">
    <name type="scientific">Halorubrum lipolyticum DSM 21995</name>
    <dbReference type="NCBI Taxonomy" id="1227482"/>
    <lineage>
        <taxon>Archaea</taxon>
        <taxon>Methanobacteriati</taxon>
        <taxon>Methanobacteriota</taxon>
        <taxon>Stenosarchaea group</taxon>
        <taxon>Halobacteria</taxon>
        <taxon>Halobacteriales</taxon>
        <taxon>Haloferacaceae</taxon>
        <taxon>Halorubrum</taxon>
    </lineage>
</organism>
<evidence type="ECO:0000259" key="2">
    <source>
        <dbReference type="Pfam" id="PF13439"/>
    </source>
</evidence>
<dbReference type="Gene3D" id="3.40.50.2000">
    <property type="entry name" value="Glycogen Phosphorylase B"/>
    <property type="match status" value="2"/>
</dbReference>
<dbReference type="InterPro" id="IPR028098">
    <property type="entry name" value="Glyco_trans_4-like_N"/>
</dbReference>
<sequence length="374" mass="41207">MYPPRTGGGATYAYELANALGELGHDVDVYTQAVSEADESVETHPNVDVTRLTKARPLVVFSTVYFSIACRLRIDFEGYDVIHGTLMPASTIAFGPWFVKGLDAPLVLTSHGTSYDEARSVDPDGVADYLFRYFFHPVNVAMDAVSGRCADHIIAVSDHTREQLRDLYRFDEAKLTTVPPGIDTERFRPTEEGHPAVDESKRTVLVVSRLDPRKGIDKAIRAFAQLDRDDTELLIGGTGRLEASLRELATELGVADRVRFLGFVPDEELPSLYSSVDLFVLPSEYEGFGIVFMEAMACGTPVIGTDVGGIPTAIDDGETGYLVPKNGVEELAERIDDSLHDPVAYDRLASNAREWAEAHDWNTIAARVKEVYRS</sequence>
<comment type="caution">
    <text evidence="3">The sequence shown here is derived from an EMBL/GenBank/DDBJ whole genome shotgun (WGS) entry which is preliminary data.</text>
</comment>
<dbReference type="GO" id="GO:0016757">
    <property type="term" value="F:glycosyltransferase activity"/>
    <property type="evidence" value="ECO:0007669"/>
    <property type="project" value="InterPro"/>
</dbReference>
<name>M0NLB7_9EURY</name>
<dbReference type="OrthoDB" id="323820at2157"/>
<dbReference type="AlphaFoldDB" id="M0NLB7"/>
<feature type="domain" description="Glycosyltransferase subfamily 4-like N-terminal" evidence="2">
    <location>
        <begin position="7"/>
        <end position="186"/>
    </location>
</feature>
<gene>
    <name evidence="3" type="ORF">C469_13110</name>
</gene>
<dbReference type="PANTHER" id="PTHR45947">
    <property type="entry name" value="SULFOQUINOVOSYL TRANSFERASE SQD2"/>
    <property type="match status" value="1"/>
</dbReference>
<proteinExistence type="predicted"/>
<evidence type="ECO:0000313" key="3">
    <source>
        <dbReference type="EMBL" id="EMA58383.1"/>
    </source>
</evidence>
<dbReference type="Proteomes" id="UP000011650">
    <property type="component" value="Unassembled WGS sequence"/>
</dbReference>
<dbReference type="EMBL" id="AOJG01000037">
    <property type="protein sequence ID" value="EMA58383.1"/>
    <property type="molecule type" value="Genomic_DNA"/>
</dbReference>
<evidence type="ECO:0000259" key="1">
    <source>
        <dbReference type="Pfam" id="PF00534"/>
    </source>
</evidence>
<dbReference type="InterPro" id="IPR001296">
    <property type="entry name" value="Glyco_trans_1"/>
</dbReference>
<dbReference type="SUPFAM" id="SSF53756">
    <property type="entry name" value="UDP-Glycosyltransferase/glycogen phosphorylase"/>
    <property type="match status" value="1"/>
</dbReference>
<dbReference type="CDD" id="cd03801">
    <property type="entry name" value="GT4_PimA-like"/>
    <property type="match status" value="1"/>
</dbReference>
<protein>
    <submittedName>
        <fullName evidence="3">Hexosyltransferase</fullName>
    </submittedName>
</protein>
<dbReference type="RefSeq" id="WP_008007291.1">
    <property type="nucleotide sequence ID" value="NZ_AOJG01000037.1"/>
</dbReference>
<dbReference type="PATRIC" id="fig|1227482.3.peg.2650"/>
<dbReference type="Pfam" id="PF00534">
    <property type="entry name" value="Glycos_transf_1"/>
    <property type="match status" value="1"/>
</dbReference>
<dbReference type="InterPro" id="IPR050194">
    <property type="entry name" value="Glycosyltransferase_grp1"/>
</dbReference>
<dbReference type="STRING" id="1227482.C469_13110"/>
<dbReference type="Pfam" id="PF13439">
    <property type="entry name" value="Glyco_transf_4"/>
    <property type="match status" value="1"/>
</dbReference>
<accession>M0NLB7</accession>
<keyword evidence="4" id="KW-1185">Reference proteome</keyword>
<reference evidence="3 4" key="1">
    <citation type="journal article" date="2014" name="PLoS Genet.">
        <title>Phylogenetically driven sequencing of extremely halophilic archaea reveals strategies for static and dynamic osmo-response.</title>
        <authorList>
            <person name="Becker E.A."/>
            <person name="Seitzer P.M."/>
            <person name="Tritt A."/>
            <person name="Larsen D."/>
            <person name="Krusor M."/>
            <person name="Yao A.I."/>
            <person name="Wu D."/>
            <person name="Madern D."/>
            <person name="Eisen J.A."/>
            <person name="Darling A.E."/>
            <person name="Facciotti M.T."/>
        </authorList>
    </citation>
    <scope>NUCLEOTIDE SEQUENCE [LARGE SCALE GENOMIC DNA]</scope>
    <source>
        <strain evidence="3 4">DSM 21995</strain>
    </source>
</reference>
<dbReference type="PANTHER" id="PTHR45947:SF3">
    <property type="entry name" value="SULFOQUINOVOSYL TRANSFERASE SQD2"/>
    <property type="match status" value="1"/>
</dbReference>
<keyword evidence="3" id="KW-0808">Transferase</keyword>
<feature type="domain" description="Glycosyl transferase family 1" evidence="1">
    <location>
        <begin position="194"/>
        <end position="355"/>
    </location>
</feature>
<evidence type="ECO:0000313" key="4">
    <source>
        <dbReference type="Proteomes" id="UP000011650"/>
    </source>
</evidence>